<accession>A0A5C1DJN5</accession>
<organism evidence="3 4">
    <name type="scientific">Chromobacterium paludis</name>
    <dbReference type="NCBI Taxonomy" id="2605945"/>
    <lineage>
        <taxon>Bacteria</taxon>
        <taxon>Pseudomonadati</taxon>
        <taxon>Pseudomonadota</taxon>
        <taxon>Betaproteobacteria</taxon>
        <taxon>Neisseriales</taxon>
        <taxon>Chromobacteriaceae</taxon>
        <taxon>Chromobacterium</taxon>
    </lineage>
</organism>
<dbReference type="Proteomes" id="UP000322079">
    <property type="component" value="Chromosome"/>
</dbReference>
<dbReference type="InterPro" id="IPR007167">
    <property type="entry name" value="Fe-transptr_FeoA-like"/>
</dbReference>
<dbReference type="PANTHER" id="PTHR42954:SF2">
    <property type="entry name" value="FE(2+) TRANSPORT PROTEIN A"/>
    <property type="match status" value="1"/>
</dbReference>
<evidence type="ECO:0000256" key="1">
    <source>
        <dbReference type="ARBA" id="ARBA00023004"/>
    </source>
</evidence>
<reference evidence="3 4" key="1">
    <citation type="submission" date="2019-08" db="EMBL/GenBank/DDBJ databases">
        <title>Chromobacterium paludis, a novel bacterium isolated from a Maryland marsh pond.</title>
        <authorList>
            <person name="Blackburn M.B."/>
            <person name="Gundersen-Rindal D.E."/>
        </authorList>
    </citation>
    <scope>NUCLEOTIDE SEQUENCE [LARGE SCALE GENOMIC DNA]</scope>
    <source>
        <strain evidence="4">IIBBL 257-1</strain>
    </source>
</reference>
<dbReference type="InterPro" id="IPR008988">
    <property type="entry name" value="Transcriptional_repressor_C"/>
</dbReference>
<dbReference type="SMART" id="SM00899">
    <property type="entry name" value="FeoA"/>
    <property type="match status" value="1"/>
</dbReference>
<dbReference type="Gene3D" id="2.30.30.90">
    <property type="match status" value="1"/>
</dbReference>
<dbReference type="GO" id="GO:0046914">
    <property type="term" value="F:transition metal ion binding"/>
    <property type="evidence" value="ECO:0007669"/>
    <property type="project" value="InterPro"/>
</dbReference>
<feature type="domain" description="Ferrous iron transporter FeoA-like" evidence="2">
    <location>
        <begin position="47"/>
        <end position="119"/>
    </location>
</feature>
<dbReference type="EMBL" id="CP043473">
    <property type="protein sequence ID" value="QEL56267.1"/>
    <property type="molecule type" value="Genomic_DNA"/>
</dbReference>
<evidence type="ECO:0000313" key="4">
    <source>
        <dbReference type="Proteomes" id="UP000322079"/>
    </source>
</evidence>
<evidence type="ECO:0000313" key="3">
    <source>
        <dbReference type="EMBL" id="QEL56267.1"/>
    </source>
</evidence>
<evidence type="ECO:0000259" key="2">
    <source>
        <dbReference type="SMART" id="SM00899"/>
    </source>
</evidence>
<proteinExistence type="predicted"/>
<dbReference type="KEGG" id="chrm:FYK34_12225"/>
<dbReference type="InterPro" id="IPR038157">
    <property type="entry name" value="FeoA_core_dom"/>
</dbReference>
<protein>
    <submittedName>
        <fullName evidence="3">Ferrous iron transport protein A</fullName>
    </submittedName>
</protein>
<sequence>MAMPSGAGLISINPVRGCDKLSRVLGASLDIIMQIIPVIVRTRTIMSSLDLFPAGAHGIVEKLNLAEEAFRRVAAFGLVPGSRFHLRKVAPWGGPLLLEVGATRFLLRRSLARLIDVRAAA</sequence>
<name>A0A5C1DJN5_9NEIS</name>
<keyword evidence="1" id="KW-0408">Iron</keyword>
<dbReference type="InterPro" id="IPR052713">
    <property type="entry name" value="FeoA"/>
</dbReference>
<keyword evidence="4" id="KW-1185">Reference proteome</keyword>
<dbReference type="PANTHER" id="PTHR42954">
    <property type="entry name" value="FE(2+) TRANSPORT PROTEIN A"/>
    <property type="match status" value="1"/>
</dbReference>
<dbReference type="SUPFAM" id="SSF50037">
    <property type="entry name" value="C-terminal domain of transcriptional repressors"/>
    <property type="match status" value="1"/>
</dbReference>
<gene>
    <name evidence="3" type="ORF">FYK34_12225</name>
</gene>
<dbReference type="Pfam" id="PF04023">
    <property type="entry name" value="FeoA"/>
    <property type="match status" value="1"/>
</dbReference>
<dbReference type="AlphaFoldDB" id="A0A5C1DJN5"/>